<dbReference type="SUPFAM" id="SSF52058">
    <property type="entry name" value="L domain-like"/>
    <property type="match status" value="1"/>
</dbReference>
<evidence type="ECO:0000259" key="5">
    <source>
        <dbReference type="Pfam" id="PF08263"/>
    </source>
</evidence>
<dbReference type="Proteomes" id="UP001412067">
    <property type="component" value="Unassembled WGS sequence"/>
</dbReference>
<accession>A0ABR2N5R1</accession>
<dbReference type="InterPro" id="IPR046959">
    <property type="entry name" value="PRK1-6/SRF4-like"/>
</dbReference>
<evidence type="ECO:0000256" key="3">
    <source>
        <dbReference type="SAM" id="MobiDB-lite"/>
    </source>
</evidence>
<evidence type="ECO:0000256" key="1">
    <source>
        <dbReference type="ARBA" id="ARBA00022614"/>
    </source>
</evidence>
<proteinExistence type="predicted"/>
<feature type="compositionally biased region" description="Polar residues" evidence="3">
    <location>
        <begin position="55"/>
        <end position="64"/>
    </location>
</feature>
<evidence type="ECO:0000256" key="4">
    <source>
        <dbReference type="SAM" id="Phobius"/>
    </source>
</evidence>
<keyword evidence="1" id="KW-0433">Leucine-rich repeat</keyword>
<dbReference type="Gene3D" id="3.80.10.10">
    <property type="entry name" value="Ribonuclease Inhibitor"/>
    <property type="match status" value="2"/>
</dbReference>
<comment type="caution">
    <text evidence="6">The sequence shown here is derived from an EMBL/GenBank/DDBJ whole genome shotgun (WGS) entry which is preliminary data.</text>
</comment>
<evidence type="ECO:0000313" key="6">
    <source>
        <dbReference type="EMBL" id="KAK8971431.1"/>
    </source>
</evidence>
<name>A0ABR2N5R1_9ASPA</name>
<dbReference type="Pfam" id="PF08263">
    <property type="entry name" value="LRRNT_2"/>
    <property type="match status" value="1"/>
</dbReference>
<evidence type="ECO:0000256" key="2">
    <source>
        <dbReference type="ARBA" id="ARBA00022737"/>
    </source>
</evidence>
<keyword evidence="4" id="KW-0472">Membrane</keyword>
<organism evidence="6 7">
    <name type="scientific">Platanthera guangdongensis</name>
    <dbReference type="NCBI Taxonomy" id="2320717"/>
    <lineage>
        <taxon>Eukaryota</taxon>
        <taxon>Viridiplantae</taxon>
        <taxon>Streptophyta</taxon>
        <taxon>Embryophyta</taxon>
        <taxon>Tracheophyta</taxon>
        <taxon>Spermatophyta</taxon>
        <taxon>Magnoliopsida</taxon>
        <taxon>Liliopsida</taxon>
        <taxon>Asparagales</taxon>
        <taxon>Orchidaceae</taxon>
        <taxon>Orchidoideae</taxon>
        <taxon>Orchideae</taxon>
        <taxon>Orchidinae</taxon>
        <taxon>Platanthera</taxon>
    </lineage>
</organism>
<feature type="region of interest" description="Disordered" evidence="3">
    <location>
        <begin position="315"/>
        <end position="343"/>
    </location>
</feature>
<protein>
    <recommendedName>
        <fullName evidence="5">Leucine-rich repeat-containing N-terminal plant-type domain-containing protein</fullName>
    </recommendedName>
</protein>
<sequence>MIWTNQPPPFALSNFYKSDVAALSLTKYHFDQVNPSSPPLPSRHNSSAAHHANPKNRSNFSPQEQKSHANPPLFSNSGRSSSTAMAAVLLLLIPLLLPSASLSISDADTLLLLKSSFRNPDPALSSWISGQPNSSSPCGQNQWTGIICYHGIVVGLRLGHLGLSGTIDVQALAHLPALRTVSFVNNSLSGPLPDFGRIKALKSLYLSHNSFSGPIPDSLFTPLHHLKKLWLNDNGLSGKIPSSLSNATALLDLHIEDNSFSGAIPNLSLPSLLAFNASNNKLTGRIPASLVRFGAPAFQGNSGLCGSPVSGLACPAPAREKSSTPASTVDPGPGTAPVKKDGGGGKAVRPFVLFSVGLFLFLLIIVAFAVQNRRAVIDRNAVNDRQKSASAMDGMGTVVVVPGVMQSSPPSVSPGHKRAGRLVDPAAPQEEAAAPCL</sequence>
<feature type="domain" description="Leucine-rich repeat-containing N-terminal plant-type" evidence="5">
    <location>
        <begin position="105"/>
        <end position="148"/>
    </location>
</feature>
<feature type="region of interest" description="Disordered" evidence="3">
    <location>
        <begin position="34"/>
        <end position="77"/>
    </location>
</feature>
<feature type="transmembrane region" description="Helical" evidence="4">
    <location>
        <begin position="351"/>
        <end position="370"/>
    </location>
</feature>
<keyword evidence="4" id="KW-0812">Transmembrane</keyword>
<dbReference type="Pfam" id="PF00560">
    <property type="entry name" value="LRR_1"/>
    <property type="match status" value="2"/>
</dbReference>
<keyword evidence="4" id="KW-1133">Transmembrane helix</keyword>
<dbReference type="InterPro" id="IPR032675">
    <property type="entry name" value="LRR_dom_sf"/>
</dbReference>
<reference evidence="6 7" key="1">
    <citation type="journal article" date="2022" name="Nat. Plants">
        <title>Genomes of leafy and leafless Platanthera orchids illuminate the evolution of mycoheterotrophy.</title>
        <authorList>
            <person name="Li M.H."/>
            <person name="Liu K.W."/>
            <person name="Li Z."/>
            <person name="Lu H.C."/>
            <person name="Ye Q.L."/>
            <person name="Zhang D."/>
            <person name="Wang J.Y."/>
            <person name="Li Y.F."/>
            <person name="Zhong Z.M."/>
            <person name="Liu X."/>
            <person name="Yu X."/>
            <person name="Liu D.K."/>
            <person name="Tu X.D."/>
            <person name="Liu B."/>
            <person name="Hao Y."/>
            <person name="Liao X.Y."/>
            <person name="Jiang Y.T."/>
            <person name="Sun W.H."/>
            <person name="Chen J."/>
            <person name="Chen Y.Q."/>
            <person name="Ai Y."/>
            <person name="Zhai J.W."/>
            <person name="Wu S.S."/>
            <person name="Zhou Z."/>
            <person name="Hsiao Y.Y."/>
            <person name="Wu W.L."/>
            <person name="Chen Y.Y."/>
            <person name="Lin Y.F."/>
            <person name="Hsu J.L."/>
            <person name="Li C.Y."/>
            <person name="Wang Z.W."/>
            <person name="Zhao X."/>
            <person name="Zhong W.Y."/>
            <person name="Ma X.K."/>
            <person name="Ma L."/>
            <person name="Huang J."/>
            <person name="Chen G.Z."/>
            <person name="Huang M.Z."/>
            <person name="Huang L."/>
            <person name="Peng D.H."/>
            <person name="Luo Y.B."/>
            <person name="Zou S.Q."/>
            <person name="Chen S.P."/>
            <person name="Lan S."/>
            <person name="Tsai W.C."/>
            <person name="Van de Peer Y."/>
            <person name="Liu Z.J."/>
        </authorList>
    </citation>
    <scope>NUCLEOTIDE SEQUENCE [LARGE SCALE GENOMIC DNA]</scope>
    <source>
        <strain evidence="6">Lor288</strain>
    </source>
</reference>
<dbReference type="PANTHER" id="PTHR48007">
    <property type="entry name" value="LEUCINE-RICH REPEAT RECEPTOR-LIKE PROTEIN KINASE PXC1"/>
    <property type="match status" value="1"/>
</dbReference>
<dbReference type="InterPro" id="IPR001611">
    <property type="entry name" value="Leu-rich_rpt"/>
</dbReference>
<dbReference type="InterPro" id="IPR013210">
    <property type="entry name" value="LRR_N_plant-typ"/>
</dbReference>
<gene>
    <name evidence="6" type="ORF">KSP40_PGU013272</name>
</gene>
<keyword evidence="7" id="KW-1185">Reference proteome</keyword>
<keyword evidence="2" id="KW-0677">Repeat</keyword>
<evidence type="ECO:0000313" key="7">
    <source>
        <dbReference type="Proteomes" id="UP001412067"/>
    </source>
</evidence>
<dbReference type="EMBL" id="JBBWWR010000001">
    <property type="protein sequence ID" value="KAK8971431.1"/>
    <property type="molecule type" value="Genomic_DNA"/>
</dbReference>
<dbReference type="PANTHER" id="PTHR48007:SF38">
    <property type="entry name" value="LEUCINE-RICH REPEAT PROTEIN KINASE FAMILY PROTEIN"/>
    <property type="match status" value="1"/>
</dbReference>